<protein>
    <submittedName>
        <fullName evidence="1">Uncharacterized protein</fullName>
    </submittedName>
</protein>
<accession>A0A139AFM7</accession>
<keyword evidence="2" id="KW-1185">Reference proteome</keyword>
<dbReference type="Proteomes" id="UP000070544">
    <property type="component" value="Unassembled WGS sequence"/>
</dbReference>
<dbReference type="AlphaFoldDB" id="A0A139AFM7"/>
<name>A0A139AFM7_GONPJ</name>
<proteinExistence type="predicted"/>
<sequence length="93" mass="9491">MVIIRHIVNFQSFTPLPNQGASSGLGTLGFSIIKAEDGSSAGLGASSGGAAVELTFDGVTEQGSWRVNTPLLHAEPCLLNQADAHAVVSPTNS</sequence>
<evidence type="ECO:0000313" key="1">
    <source>
        <dbReference type="EMBL" id="KXS15560.1"/>
    </source>
</evidence>
<dbReference type="EMBL" id="KQ965761">
    <property type="protein sequence ID" value="KXS15560.1"/>
    <property type="molecule type" value="Genomic_DNA"/>
</dbReference>
<organism evidence="1 2">
    <name type="scientific">Gonapodya prolifera (strain JEL478)</name>
    <name type="common">Monoblepharis prolifera</name>
    <dbReference type="NCBI Taxonomy" id="1344416"/>
    <lineage>
        <taxon>Eukaryota</taxon>
        <taxon>Fungi</taxon>
        <taxon>Fungi incertae sedis</taxon>
        <taxon>Chytridiomycota</taxon>
        <taxon>Chytridiomycota incertae sedis</taxon>
        <taxon>Monoblepharidomycetes</taxon>
        <taxon>Monoblepharidales</taxon>
        <taxon>Gonapodyaceae</taxon>
        <taxon>Gonapodya</taxon>
    </lineage>
</organism>
<reference evidence="1 2" key="1">
    <citation type="journal article" date="2015" name="Genome Biol. Evol.">
        <title>Phylogenomic analyses indicate that early fungi evolved digesting cell walls of algal ancestors of land plants.</title>
        <authorList>
            <person name="Chang Y."/>
            <person name="Wang S."/>
            <person name="Sekimoto S."/>
            <person name="Aerts A.L."/>
            <person name="Choi C."/>
            <person name="Clum A."/>
            <person name="LaButti K.M."/>
            <person name="Lindquist E.A."/>
            <person name="Yee Ngan C."/>
            <person name="Ohm R.A."/>
            <person name="Salamov A.A."/>
            <person name="Grigoriev I.V."/>
            <person name="Spatafora J.W."/>
            <person name="Berbee M.L."/>
        </authorList>
    </citation>
    <scope>NUCLEOTIDE SEQUENCE [LARGE SCALE GENOMIC DNA]</scope>
    <source>
        <strain evidence="1 2">JEL478</strain>
    </source>
</reference>
<gene>
    <name evidence="1" type="ORF">M427DRAFT_322627</name>
</gene>
<evidence type="ECO:0000313" key="2">
    <source>
        <dbReference type="Proteomes" id="UP000070544"/>
    </source>
</evidence>